<dbReference type="InterPro" id="IPR004843">
    <property type="entry name" value="Calcineurin-like_PHP"/>
</dbReference>
<dbReference type="PANTHER" id="PTHR42988">
    <property type="entry name" value="PHOSPHOHYDROLASE"/>
    <property type="match status" value="1"/>
</dbReference>
<evidence type="ECO:0000256" key="3">
    <source>
        <dbReference type="ARBA" id="ARBA00023004"/>
    </source>
</evidence>
<dbReference type="EMBL" id="JADQDO010000011">
    <property type="protein sequence ID" value="MBF9235258.1"/>
    <property type="molecule type" value="Genomic_DNA"/>
</dbReference>
<keyword evidence="7" id="KW-1185">Reference proteome</keyword>
<evidence type="ECO:0000256" key="2">
    <source>
        <dbReference type="ARBA" id="ARBA00022801"/>
    </source>
</evidence>
<dbReference type="RefSeq" id="WP_196273252.1">
    <property type="nucleotide sequence ID" value="NZ_JADQDO010000011.1"/>
</dbReference>
<evidence type="ECO:0000313" key="7">
    <source>
        <dbReference type="Proteomes" id="UP000599312"/>
    </source>
</evidence>
<sequence>MSRETTFIHLTDLHVGVPDVADPHLFTDTAATLSTILEMVATIDPKPSFLVASGDLTNKGDVPSFHHLKRIMTGIDLPVIYALGNHDTRSGFYQGMLDRNDALEAPYFHDQVIDGIHVITLDSSTPGQIGGTIEPEQFAWLEQALDTHAELPKLIVSHHPPALGEEPDLAHWRSIVFPDSQRLAQVLKGRNVIGILSGHIHHDRVSLWHGVPVVVGTGQHAATDILQTDVLRMVRGASFGIGTIRRSGLTVAFVPLPSDRAELNRYPLEMLRQRNAMAEIAAAE</sequence>
<proteinExistence type="inferred from homology"/>
<dbReference type="SUPFAM" id="SSF56300">
    <property type="entry name" value="Metallo-dependent phosphatases"/>
    <property type="match status" value="1"/>
</dbReference>
<accession>A0A931BSM1</accession>
<evidence type="ECO:0000259" key="5">
    <source>
        <dbReference type="Pfam" id="PF00149"/>
    </source>
</evidence>
<keyword evidence="2" id="KW-0378">Hydrolase</keyword>
<keyword evidence="1" id="KW-0479">Metal-binding</keyword>
<dbReference type="GO" id="GO:0046872">
    <property type="term" value="F:metal ion binding"/>
    <property type="evidence" value="ECO:0007669"/>
    <property type="project" value="UniProtKB-KW"/>
</dbReference>
<evidence type="ECO:0000256" key="1">
    <source>
        <dbReference type="ARBA" id="ARBA00022723"/>
    </source>
</evidence>
<dbReference type="AlphaFoldDB" id="A0A931BSM1"/>
<dbReference type="Gene3D" id="3.60.21.10">
    <property type="match status" value="1"/>
</dbReference>
<gene>
    <name evidence="6" type="ORF">I2H38_17940</name>
</gene>
<comment type="caution">
    <text evidence="6">The sequence shown here is derived from an EMBL/GenBank/DDBJ whole genome shotgun (WGS) entry which is preliminary data.</text>
</comment>
<keyword evidence="3" id="KW-0408">Iron</keyword>
<comment type="similarity">
    <text evidence="4">Belongs to the cyclic nucleotide phosphodiesterase class-III family.</text>
</comment>
<name>A0A931BSM1_9HYPH</name>
<dbReference type="InterPro" id="IPR050884">
    <property type="entry name" value="CNP_phosphodiesterase-III"/>
</dbReference>
<evidence type="ECO:0000256" key="4">
    <source>
        <dbReference type="ARBA" id="ARBA00025742"/>
    </source>
</evidence>
<dbReference type="Pfam" id="PF00149">
    <property type="entry name" value="Metallophos"/>
    <property type="match status" value="1"/>
</dbReference>
<evidence type="ECO:0000313" key="6">
    <source>
        <dbReference type="EMBL" id="MBF9235258.1"/>
    </source>
</evidence>
<dbReference type="Proteomes" id="UP000599312">
    <property type="component" value="Unassembled WGS sequence"/>
</dbReference>
<dbReference type="GO" id="GO:0016787">
    <property type="term" value="F:hydrolase activity"/>
    <property type="evidence" value="ECO:0007669"/>
    <property type="project" value="UniProtKB-KW"/>
</dbReference>
<organism evidence="6 7">
    <name type="scientific">Microvirga alba</name>
    <dbReference type="NCBI Taxonomy" id="2791025"/>
    <lineage>
        <taxon>Bacteria</taxon>
        <taxon>Pseudomonadati</taxon>
        <taxon>Pseudomonadota</taxon>
        <taxon>Alphaproteobacteria</taxon>
        <taxon>Hyphomicrobiales</taxon>
        <taxon>Methylobacteriaceae</taxon>
        <taxon>Microvirga</taxon>
    </lineage>
</organism>
<feature type="domain" description="Calcineurin-like phosphoesterase" evidence="5">
    <location>
        <begin position="6"/>
        <end position="202"/>
    </location>
</feature>
<protein>
    <submittedName>
        <fullName evidence="6">Metallophosphoesterase</fullName>
    </submittedName>
</protein>
<dbReference type="InterPro" id="IPR029052">
    <property type="entry name" value="Metallo-depent_PP-like"/>
</dbReference>
<dbReference type="PANTHER" id="PTHR42988:SF2">
    <property type="entry name" value="CYCLIC NUCLEOTIDE PHOSPHODIESTERASE CBUA0032-RELATED"/>
    <property type="match status" value="1"/>
</dbReference>
<reference evidence="6" key="1">
    <citation type="submission" date="2020-11" db="EMBL/GenBank/DDBJ databases">
        <authorList>
            <person name="Kim M.K."/>
        </authorList>
    </citation>
    <scope>NUCLEOTIDE SEQUENCE</scope>
    <source>
        <strain evidence="6">BT350</strain>
    </source>
</reference>